<dbReference type="GO" id="GO:0004035">
    <property type="term" value="F:alkaline phosphatase activity"/>
    <property type="evidence" value="ECO:0007669"/>
    <property type="project" value="UniProtKB-EC"/>
</dbReference>
<keyword evidence="1" id="KW-0597">Phosphoprotein</keyword>
<feature type="binding site" evidence="3">
    <location>
        <position position="330"/>
    </location>
    <ligand>
        <name>Zn(2+)</name>
        <dbReference type="ChEBI" id="CHEBI:29105"/>
        <label>2</label>
    </ligand>
</feature>
<dbReference type="SUPFAM" id="SSF53649">
    <property type="entry name" value="Alkaline phosphatase-like"/>
    <property type="match status" value="1"/>
</dbReference>
<sequence>MLKSLPIAFAFILFSIAVVKAERSYKPSGESVVFIHPDGAGLASWNIYRIAEFGPDGYSEWDLLPGMAVYRGHMKDHISASSHGGATIHAYGVKVQRDSFGQDGKVKIKAASGFDGTLMQEAKAAGLKIGIINSGHMAEPGTAAMLASVDARKMTQEIVAQLVRSGADLILGGGEKLFLPKGVVGAHGEEGIREDGNNLVKEAEASGYTVIYTLEELKTLSIDSKKVLGIFAAKDTYNAKPEEDLKARGLPLYIEDAPTVADMTEAALKWFSGQPTPFFLMVEEEGTDNFANSMNASGMIEATRRADAAIGIARKYVAAIPELSLIVAADSEASGPDIIDFGVYSEDNEAAKTPVPATNSRGAAMDGATGTKTLPFISGPDRFGQRHVFAVTWVDGGDHFGGVLVRADGPIAKDLPANVDNTAIYKLIHDTILDD</sequence>
<dbReference type="RefSeq" id="WP_317835524.1">
    <property type="nucleotide sequence ID" value="NZ_CP136920.1"/>
</dbReference>
<evidence type="ECO:0000313" key="5">
    <source>
        <dbReference type="EMBL" id="WOO42990.1"/>
    </source>
</evidence>
<proteinExistence type="inferred from homology"/>
<organism evidence="5 6">
    <name type="scientific">Rubellicoccus peritrichatus</name>
    <dbReference type="NCBI Taxonomy" id="3080537"/>
    <lineage>
        <taxon>Bacteria</taxon>
        <taxon>Pseudomonadati</taxon>
        <taxon>Verrucomicrobiota</taxon>
        <taxon>Opitutia</taxon>
        <taxon>Puniceicoccales</taxon>
        <taxon>Cerasicoccaceae</taxon>
        <taxon>Rubellicoccus</taxon>
    </lineage>
</organism>
<accession>A0AAQ3QXL9</accession>
<dbReference type="Pfam" id="PF00245">
    <property type="entry name" value="Alk_phosphatase"/>
    <property type="match status" value="1"/>
</dbReference>
<keyword evidence="6" id="KW-1185">Reference proteome</keyword>
<comment type="similarity">
    <text evidence="4">Belongs to the alkaline phosphatase family.</text>
</comment>
<evidence type="ECO:0000256" key="2">
    <source>
        <dbReference type="PIRSR" id="PIRSR601952-1"/>
    </source>
</evidence>
<dbReference type="EC" id="3.1.3.1" evidence="5"/>
<protein>
    <submittedName>
        <fullName evidence="5">Alkaline phosphatase</fullName>
        <ecNumber evidence="5">3.1.3.1</ecNumber>
    </submittedName>
</protein>
<dbReference type="PRINTS" id="PR00113">
    <property type="entry name" value="ALKPHPHTASE"/>
</dbReference>
<dbReference type="EMBL" id="CP136920">
    <property type="protein sequence ID" value="WOO42990.1"/>
    <property type="molecule type" value="Genomic_DNA"/>
</dbReference>
<evidence type="ECO:0000256" key="3">
    <source>
        <dbReference type="PIRSR" id="PIRSR601952-2"/>
    </source>
</evidence>
<dbReference type="InterPro" id="IPR001952">
    <property type="entry name" value="Alkaline_phosphatase"/>
</dbReference>
<feature type="binding site" evidence="3">
    <location>
        <position position="288"/>
    </location>
    <ligand>
        <name>Zn(2+)</name>
        <dbReference type="ChEBI" id="CHEBI:29105"/>
        <label>2</label>
    </ligand>
</feature>
<dbReference type="Gene3D" id="3.40.720.10">
    <property type="entry name" value="Alkaline Phosphatase, subunit A"/>
    <property type="match status" value="1"/>
</dbReference>
<comment type="cofactor">
    <cofactor evidence="3">
        <name>Mg(2+)</name>
        <dbReference type="ChEBI" id="CHEBI:18420"/>
    </cofactor>
    <text evidence="3">Binds 1 Mg(2+) ion.</text>
</comment>
<dbReference type="SMART" id="SM00098">
    <property type="entry name" value="alkPPc"/>
    <property type="match status" value="1"/>
</dbReference>
<feature type="active site" description="Phosphoserine intermediate" evidence="2">
    <location>
        <position position="82"/>
    </location>
</feature>
<keyword evidence="5" id="KW-0378">Hydrolase</keyword>
<dbReference type="InterPro" id="IPR017850">
    <property type="entry name" value="Alkaline_phosphatase_core_sf"/>
</dbReference>
<dbReference type="Proteomes" id="UP001304300">
    <property type="component" value="Chromosome"/>
</dbReference>
<dbReference type="PANTHER" id="PTHR11596">
    <property type="entry name" value="ALKALINE PHOSPHATASE"/>
    <property type="match status" value="1"/>
</dbReference>
<dbReference type="KEGG" id="puo:RZN69_07785"/>
<name>A0AAQ3QXL9_9BACT</name>
<gene>
    <name evidence="5" type="ORF">RZN69_07785</name>
</gene>
<dbReference type="PANTHER" id="PTHR11596:SF5">
    <property type="entry name" value="ALKALINE PHOSPHATASE"/>
    <property type="match status" value="1"/>
</dbReference>
<keyword evidence="3" id="KW-0862">Zinc</keyword>
<feature type="binding site" evidence="3">
    <location>
        <position position="283"/>
    </location>
    <ligand>
        <name>Mg(2+)</name>
        <dbReference type="ChEBI" id="CHEBI:18420"/>
    </ligand>
</feature>
<dbReference type="GO" id="GO:0046872">
    <property type="term" value="F:metal ion binding"/>
    <property type="evidence" value="ECO:0007669"/>
    <property type="project" value="UniProtKB-KW"/>
</dbReference>
<dbReference type="AlphaFoldDB" id="A0AAQ3QXL9"/>
<evidence type="ECO:0000313" key="6">
    <source>
        <dbReference type="Proteomes" id="UP001304300"/>
    </source>
</evidence>
<evidence type="ECO:0000256" key="1">
    <source>
        <dbReference type="ARBA" id="ARBA00022553"/>
    </source>
</evidence>
<comment type="cofactor">
    <cofactor evidence="3">
        <name>Zn(2+)</name>
        <dbReference type="ChEBI" id="CHEBI:29105"/>
    </cofactor>
    <text evidence="3">Binds 2 Zn(2+) ions.</text>
</comment>
<keyword evidence="3" id="KW-0460">Magnesium</keyword>
<evidence type="ECO:0000256" key="4">
    <source>
        <dbReference type="RuleBase" id="RU003946"/>
    </source>
</evidence>
<feature type="binding site" evidence="3">
    <location>
        <position position="399"/>
    </location>
    <ligand>
        <name>Zn(2+)</name>
        <dbReference type="ChEBI" id="CHEBI:29105"/>
        <label>2</label>
    </ligand>
</feature>
<keyword evidence="3" id="KW-0479">Metal-binding</keyword>
<reference evidence="5 6" key="1">
    <citation type="submission" date="2023-10" db="EMBL/GenBank/DDBJ databases">
        <title>Rubellicoccus peritrichatus gen. nov., sp. nov., isolated from an algae of coral reef tank.</title>
        <authorList>
            <person name="Luo J."/>
        </authorList>
    </citation>
    <scope>NUCLEOTIDE SEQUENCE [LARGE SCALE GENOMIC DNA]</scope>
    <source>
        <strain evidence="5 6">CR14</strain>
    </source>
</reference>